<feature type="region of interest" description="Disordered" evidence="7">
    <location>
        <begin position="367"/>
        <end position="413"/>
    </location>
</feature>
<protein>
    <recommendedName>
        <fullName evidence="8">RRM domain-containing protein</fullName>
    </recommendedName>
</protein>
<feature type="region of interest" description="Disordered" evidence="7">
    <location>
        <begin position="279"/>
        <end position="298"/>
    </location>
</feature>
<gene>
    <name evidence="9" type="ORF">D9619_010342</name>
</gene>
<dbReference type="Proteomes" id="UP000567179">
    <property type="component" value="Unassembled WGS sequence"/>
</dbReference>
<evidence type="ECO:0000256" key="5">
    <source>
        <dbReference type="PROSITE-ProRule" id="PRU00176"/>
    </source>
</evidence>
<dbReference type="InterPro" id="IPR034808">
    <property type="entry name" value="Nop4p_RRM3"/>
</dbReference>
<dbReference type="CDD" id="cd12676">
    <property type="entry name" value="RRM3_Nop4p"/>
    <property type="match status" value="1"/>
</dbReference>
<feature type="region of interest" description="Disordered" evidence="7">
    <location>
        <begin position="100"/>
        <end position="130"/>
    </location>
</feature>
<dbReference type="EMBL" id="JAACJJ010000058">
    <property type="protein sequence ID" value="KAF5309848.1"/>
    <property type="molecule type" value="Genomic_DNA"/>
</dbReference>
<dbReference type="GO" id="GO:0005730">
    <property type="term" value="C:nucleolus"/>
    <property type="evidence" value="ECO:0007669"/>
    <property type="project" value="TreeGrafter"/>
</dbReference>
<evidence type="ECO:0000256" key="1">
    <source>
        <dbReference type="ARBA" id="ARBA00004123"/>
    </source>
</evidence>
<comment type="subcellular location">
    <subcellularLocation>
        <location evidence="1">Nucleus</location>
    </subcellularLocation>
</comment>
<dbReference type="FunFam" id="3.30.70.330:FF:000406">
    <property type="entry name" value="Related to Nucleolar protein NOP4"/>
    <property type="match status" value="1"/>
</dbReference>
<feature type="domain" description="RRM" evidence="8">
    <location>
        <begin position="21"/>
        <end position="101"/>
    </location>
</feature>
<dbReference type="SUPFAM" id="SSF54928">
    <property type="entry name" value="RNA-binding domain, RBD"/>
    <property type="match status" value="3"/>
</dbReference>
<keyword evidence="4" id="KW-0539">Nucleus</keyword>
<reference evidence="9 10" key="1">
    <citation type="journal article" date="2020" name="ISME J.">
        <title>Uncovering the hidden diversity of litter-decomposition mechanisms in mushroom-forming fungi.</title>
        <authorList>
            <person name="Floudas D."/>
            <person name="Bentzer J."/>
            <person name="Ahren D."/>
            <person name="Johansson T."/>
            <person name="Persson P."/>
            <person name="Tunlid A."/>
        </authorList>
    </citation>
    <scope>NUCLEOTIDE SEQUENCE [LARGE SCALE GENOMIC DNA]</scope>
    <source>
        <strain evidence="9 10">CBS 101986</strain>
    </source>
</reference>
<evidence type="ECO:0000256" key="7">
    <source>
        <dbReference type="SAM" id="MobiDB-lite"/>
    </source>
</evidence>
<dbReference type="InterPro" id="IPR035979">
    <property type="entry name" value="RBD_domain_sf"/>
</dbReference>
<feature type="region of interest" description="Disordered" evidence="7">
    <location>
        <begin position="426"/>
        <end position="502"/>
    </location>
</feature>
<dbReference type="SMART" id="SM00360">
    <property type="entry name" value="RRM"/>
    <property type="match status" value="5"/>
</dbReference>
<feature type="compositionally biased region" description="Basic and acidic residues" evidence="7">
    <location>
        <begin position="398"/>
        <end position="412"/>
    </location>
</feature>
<sequence length="977" mass="108780">MDSNLGKRKQREDEDSITHGSTLFVSNLPYTATSVDLETLFSDIAPVRSAFVVTEQGTGVSKGVGYVSFALKEDAESAYETLSKDGLTLVGRKMRIQWAESKPKEKGEKKEAVKKEPKPRPEPRLPHDPLAVRTIVVSGLPGGIDSKVLWKKIRKYPGAEKVDWPLKSDAGEEDPSTANVLFSTSVQAHEAVNKLHAHVYKGCLLSVTLKKRLDTLSRPAGVPKKKGAAEDVKGKATAAAPSHASRLIVRNLPFNATEQDLRAIFLPYGPIYSVHIPLDNSEDKTKPKSESTEAESSTAAATAAAYAAQKKPRTKGFAFVWMLSRKDAEKAIEGCNGMTVRAGSAESLVSAKQKKKKLVRLEKKRAEKAVAAGKVGEGKEGDAEEADEDEDEDEDMEKEQQKRDVDDKRATERVIAVDWALSKEKWKDEKAKIEEEADSASGSSDESSSDDESDDEDKLGVHSGSEGEDDSDSQPGTEDEDSDGEERVKPQLPPPETGTTLFIRNIPFEATEEELRTFFRSYGPLRYARITMDHATGRSRGTGFACFWNLEDADRVIQQSELLRSETTGQAIVPKKNPFALPSILTPDPSSSLAQSLVLHGRTLDVIRAVTRDQAGKLKEESERAREKADKRNMYLLREGVIMPNTPSAATLTPADVERRTSSFNARRALLKSNPSLFISRTRLSVRQIPIFVTERMLKRLTTHAVKVFNTEVKKGDRQPLTADELADPVPEKDEKPSKATKAEDEDDPMNGEGEKKKKKGKFTGRDTGVKQTKIVRQAERVDPITGKGRSKGYGFVEMHRHSDALRFLRWANNSAEAMTLFETWWKDELEHLLKMERAKDEADRDEARIKRIKEEIERENAGQHKKTAPGKGSLIVEFSIENVQVVQRRDAASRKNQEQAPTPSSNHPSDKKIKREHADNEFDERSPKKRRTEGKSKRPREDTSERAETVQPKPSNPLGAMIGRKRHERKTKKGGK</sequence>
<feature type="compositionally biased region" description="Acidic residues" evidence="7">
    <location>
        <begin position="382"/>
        <end position="397"/>
    </location>
</feature>
<evidence type="ECO:0000256" key="6">
    <source>
        <dbReference type="SAM" id="Coils"/>
    </source>
</evidence>
<feature type="compositionally biased region" description="Basic and acidic residues" evidence="7">
    <location>
        <begin position="281"/>
        <end position="291"/>
    </location>
</feature>
<accession>A0A8H5ASN4</accession>
<feature type="compositionally biased region" description="Basic residues" evidence="7">
    <location>
        <begin position="964"/>
        <end position="977"/>
    </location>
</feature>
<feature type="compositionally biased region" description="Basic and acidic residues" evidence="7">
    <location>
        <begin position="934"/>
        <end position="949"/>
    </location>
</feature>
<feature type="coiled-coil region" evidence="6">
    <location>
        <begin position="836"/>
        <end position="863"/>
    </location>
</feature>
<keyword evidence="2" id="KW-0677">Repeat</keyword>
<dbReference type="GO" id="GO:0003729">
    <property type="term" value="F:mRNA binding"/>
    <property type="evidence" value="ECO:0007669"/>
    <property type="project" value="TreeGrafter"/>
</dbReference>
<dbReference type="Pfam" id="PF00076">
    <property type="entry name" value="RRM_1"/>
    <property type="match status" value="3"/>
</dbReference>
<dbReference type="OrthoDB" id="267048at2759"/>
<feature type="compositionally biased region" description="Basic and acidic residues" evidence="7">
    <location>
        <begin position="889"/>
        <end position="898"/>
    </location>
</feature>
<evidence type="ECO:0000313" key="10">
    <source>
        <dbReference type="Proteomes" id="UP000567179"/>
    </source>
</evidence>
<evidence type="ECO:0000256" key="3">
    <source>
        <dbReference type="ARBA" id="ARBA00022884"/>
    </source>
</evidence>
<keyword evidence="10" id="KW-1185">Reference proteome</keyword>
<evidence type="ECO:0000256" key="2">
    <source>
        <dbReference type="ARBA" id="ARBA00022737"/>
    </source>
</evidence>
<dbReference type="AlphaFoldDB" id="A0A8H5ASN4"/>
<feature type="domain" description="RRM" evidence="8">
    <location>
        <begin position="245"/>
        <end position="366"/>
    </location>
</feature>
<dbReference type="InterPro" id="IPR012677">
    <property type="entry name" value="Nucleotide-bd_a/b_plait_sf"/>
</dbReference>
<dbReference type="InterPro" id="IPR000504">
    <property type="entry name" value="RRM_dom"/>
</dbReference>
<dbReference type="InterPro" id="IPR051945">
    <property type="entry name" value="RRM_MRD1_RNA_proc_ribogen"/>
</dbReference>
<feature type="compositionally biased region" description="Basic and acidic residues" evidence="7">
    <location>
        <begin position="909"/>
        <end position="927"/>
    </location>
</feature>
<feature type="region of interest" description="Disordered" evidence="7">
    <location>
        <begin position="1"/>
        <end position="20"/>
    </location>
</feature>
<dbReference type="PROSITE" id="PS50102">
    <property type="entry name" value="RRM"/>
    <property type="match status" value="3"/>
</dbReference>
<organism evidence="9 10">
    <name type="scientific">Psilocybe cf. subviscida</name>
    <dbReference type="NCBI Taxonomy" id="2480587"/>
    <lineage>
        <taxon>Eukaryota</taxon>
        <taxon>Fungi</taxon>
        <taxon>Dikarya</taxon>
        <taxon>Basidiomycota</taxon>
        <taxon>Agaricomycotina</taxon>
        <taxon>Agaricomycetes</taxon>
        <taxon>Agaricomycetidae</taxon>
        <taxon>Agaricales</taxon>
        <taxon>Agaricineae</taxon>
        <taxon>Strophariaceae</taxon>
        <taxon>Psilocybe</taxon>
    </lineage>
</organism>
<feature type="compositionally biased region" description="Acidic residues" evidence="7">
    <location>
        <begin position="466"/>
        <end position="484"/>
    </location>
</feature>
<feature type="compositionally biased region" description="Acidic residues" evidence="7">
    <location>
        <begin position="447"/>
        <end position="457"/>
    </location>
</feature>
<dbReference type="Gene3D" id="3.30.70.330">
    <property type="match status" value="4"/>
</dbReference>
<feature type="domain" description="RRM" evidence="8">
    <location>
        <begin position="499"/>
        <end position="611"/>
    </location>
</feature>
<feature type="region of interest" description="Disordered" evidence="7">
    <location>
        <begin position="715"/>
        <end position="769"/>
    </location>
</feature>
<evidence type="ECO:0000256" key="4">
    <source>
        <dbReference type="ARBA" id="ARBA00023242"/>
    </source>
</evidence>
<evidence type="ECO:0000313" key="9">
    <source>
        <dbReference type="EMBL" id="KAF5309848.1"/>
    </source>
</evidence>
<evidence type="ECO:0000259" key="8">
    <source>
        <dbReference type="PROSITE" id="PS50102"/>
    </source>
</evidence>
<keyword evidence="3 5" id="KW-0694">RNA-binding</keyword>
<proteinExistence type="predicted"/>
<keyword evidence="6" id="KW-0175">Coiled coil</keyword>
<feature type="region of interest" description="Disordered" evidence="7">
    <location>
        <begin position="889"/>
        <end position="977"/>
    </location>
</feature>
<feature type="compositionally biased region" description="Basic and acidic residues" evidence="7">
    <location>
        <begin position="101"/>
        <end position="127"/>
    </location>
</feature>
<comment type="caution">
    <text evidence="9">The sequence shown here is derived from an EMBL/GenBank/DDBJ whole genome shotgun (WGS) entry which is preliminary data.</text>
</comment>
<feature type="compositionally biased region" description="Basic and acidic residues" evidence="7">
    <location>
        <begin position="730"/>
        <end position="743"/>
    </location>
</feature>
<feature type="compositionally biased region" description="Polar residues" evidence="7">
    <location>
        <begin position="899"/>
        <end position="908"/>
    </location>
</feature>
<dbReference type="PANTHER" id="PTHR48039:SF5">
    <property type="entry name" value="RNA-BINDING PROTEIN 28"/>
    <property type="match status" value="1"/>
</dbReference>
<dbReference type="PANTHER" id="PTHR48039">
    <property type="entry name" value="RNA-BINDING MOTIF PROTEIN 14B"/>
    <property type="match status" value="1"/>
</dbReference>
<name>A0A8H5ASN4_9AGAR</name>